<accession>A0AA42VAK6</accession>
<dbReference type="SUPFAM" id="SSF53335">
    <property type="entry name" value="S-adenosyl-L-methionine-dependent methyltransferases"/>
    <property type="match status" value="2"/>
</dbReference>
<dbReference type="GO" id="GO:0032259">
    <property type="term" value="P:methylation"/>
    <property type="evidence" value="ECO:0007669"/>
    <property type="project" value="UniProtKB-KW"/>
</dbReference>
<dbReference type="Gene3D" id="3.40.50.150">
    <property type="entry name" value="Vaccinia Virus protein VP39"/>
    <property type="match status" value="1"/>
</dbReference>
<dbReference type="Gene3D" id="3.40.50.720">
    <property type="entry name" value="NAD(P)-binding Rossmann-like Domain"/>
    <property type="match status" value="1"/>
</dbReference>
<reference evidence="1" key="1">
    <citation type="submission" date="2022-09" db="EMBL/GenBank/DDBJ databases">
        <title>Intensive care unit water sources are persistently colonized with multi-drug resistant bacteria and are the site of extensive horizontal gene transfer of antibiotic resistance genes.</title>
        <authorList>
            <person name="Diorio-Toth L."/>
        </authorList>
    </citation>
    <scope>NUCLEOTIDE SEQUENCE</scope>
    <source>
        <strain evidence="1">GD03796</strain>
    </source>
</reference>
<keyword evidence="1" id="KW-0489">Methyltransferase</keyword>
<dbReference type="AlphaFoldDB" id="A0AA42VAK6"/>
<proteinExistence type="predicted"/>
<protein>
    <submittedName>
        <fullName evidence="1">Class I SAM-dependent methyltransferase</fullName>
        <ecNumber evidence="1">2.1.1.-</ecNumber>
    </submittedName>
</protein>
<dbReference type="RefSeq" id="WP_263719388.1">
    <property type="nucleotide sequence ID" value="NZ_JAJVCW010000002.1"/>
</dbReference>
<evidence type="ECO:0000313" key="2">
    <source>
        <dbReference type="Proteomes" id="UP001160758"/>
    </source>
</evidence>
<dbReference type="EMBL" id="JAOCFT010000001">
    <property type="protein sequence ID" value="MDH1897625.1"/>
    <property type="molecule type" value="Genomic_DNA"/>
</dbReference>
<name>A0AA42VAK6_AERCA</name>
<dbReference type="InterPro" id="IPR029063">
    <property type="entry name" value="SAM-dependent_MTases_sf"/>
</dbReference>
<dbReference type="Proteomes" id="UP001160758">
    <property type="component" value="Unassembled WGS sequence"/>
</dbReference>
<dbReference type="EC" id="2.1.1.-" evidence="1"/>
<comment type="caution">
    <text evidence="1">The sequence shown here is derived from an EMBL/GenBank/DDBJ whole genome shotgun (WGS) entry which is preliminary data.</text>
</comment>
<dbReference type="Pfam" id="PF13578">
    <property type="entry name" value="Methyltransf_24"/>
    <property type="match status" value="1"/>
</dbReference>
<evidence type="ECO:0000313" key="1">
    <source>
        <dbReference type="EMBL" id="MDH1897625.1"/>
    </source>
</evidence>
<organism evidence="1 2">
    <name type="scientific">Aeromonas caviae</name>
    <name type="common">Aeromonas punctata</name>
    <dbReference type="NCBI Taxonomy" id="648"/>
    <lineage>
        <taxon>Bacteria</taxon>
        <taxon>Pseudomonadati</taxon>
        <taxon>Pseudomonadota</taxon>
        <taxon>Gammaproteobacteria</taxon>
        <taxon>Aeromonadales</taxon>
        <taxon>Aeromonadaceae</taxon>
        <taxon>Aeromonas</taxon>
    </lineage>
</organism>
<keyword evidence="1" id="KW-0808">Transferase</keyword>
<sequence length="301" mass="33942">MHILIYGTSTQALHFLPALALNYTLLGFVDSDPAKQGTRWMNRPVYHPSQLGELKFDQILIASCFIDAINQTLASYGIAPGIAVTEVDAIQQTSREYERALQAVRSKIEDRLPKIPLQPQHIAGATLLTNRQALLEQLPKQGIVAELGVAAGDFSRQIMALSQPQRLHLIDPWSSERYGDALHHGVSTHFAHSVSTGQVLIHRQTSLEALQLFPDSYFDWIYIDTTHSYELTRDELHGYANKIKPDGIIAGHDYMQGNWHAQCRYGVIEAVHEFCVTKNYRIRYLTMDISESLSFAIEKNN</sequence>
<gene>
    <name evidence="1" type="ORF">N5I07_08595</name>
</gene>
<dbReference type="GO" id="GO:0008168">
    <property type="term" value="F:methyltransferase activity"/>
    <property type="evidence" value="ECO:0007669"/>
    <property type="project" value="UniProtKB-KW"/>
</dbReference>